<comment type="caution">
    <text evidence="1">The sequence shown here is derived from an EMBL/GenBank/DDBJ whole genome shotgun (WGS) entry which is preliminary data.</text>
</comment>
<name>A0A0F0GIA5_LENAE</name>
<sequence>MLPSFAAVVCEYGLEVAVEDYVTVAIEANGNLTAAHRETGHLVLFAPDHSFSGAWQAAFS</sequence>
<dbReference type="PATRIC" id="fig|68170.10.peg.2019"/>
<dbReference type="RefSeq" id="WP_045317775.1">
    <property type="nucleotide sequence ID" value="NZ_JYJG01000471.1"/>
</dbReference>
<reference evidence="1 2" key="1">
    <citation type="submission" date="2015-02" db="EMBL/GenBank/DDBJ databases">
        <authorList>
            <person name="Ju K.-S."/>
            <person name="Doroghazi J.R."/>
            <person name="Metcalf W."/>
        </authorList>
    </citation>
    <scope>NUCLEOTIDE SEQUENCE [LARGE SCALE GENOMIC DNA]</scope>
    <source>
        <strain evidence="1 2">NRRL B-16140</strain>
    </source>
</reference>
<evidence type="ECO:0000313" key="1">
    <source>
        <dbReference type="EMBL" id="KJK34164.1"/>
    </source>
</evidence>
<dbReference type="OrthoDB" id="3354031at2"/>
<dbReference type="Proteomes" id="UP000033393">
    <property type="component" value="Unassembled WGS sequence"/>
</dbReference>
<protein>
    <submittedName>
        <fullName evidence="1">Uncharacterized protein</fullName>
    </submittedName>
</protein>
<accession>A0A0F0GIA5</accession>
<keyword evidence="2" id="KW-1185">Reference proteome</keyword>
<proteinExistence type="predicted"/>
<gene>
    <name evidence="1" type="ORF">UK23_43955</name>
</gene>
<dbReference type="EMBL" id="JYJG01000471">
    <property type="protein sequence ID" value="KJK34164.1"/>
    <property type="molecule type" value="Genomic_DNA"/>
</dbReference>
<evidence type="ECO:0000313" key="2">
    <source>
        <dbReference type="Proteomes" id="UP000033393"/>
    </source>
</evidence>
<organism evidence="1 2">
    <name type="scientific">Lentzea aerocolonigenes</name>
    <name type="common">Lechevalieria aerocolonigenes</name>
    <name type="synonym">Saccharothrix aerocolonigenes</name>
    <dbReference type="NCBI Taxonomy" id="68170"/>
    <lineage>
        <taxon>Bacteria</taxon>
        <taxon>Bacillati</taxon>
        <taxon>Actinomycetota</taxon>
        <taxon>Actinomycetes</taxon>
        <taxon>Pseudonocardiales</taxon>
        <taxon>Pseudonocardiaceae</taxon>
        <taxon>Lentzea</taxon>
    </lineage>
</organism>
<dbReference type="AlphaFoldDB" id="A0A0F0GIA5"/>